<feature type="transmembrane region" description="Helical" evidence="1">
    <location>
        <begin position="21"/>
        <end position="46"/>
    </location>
</feature>
<dbReference type="Proteomes" id="UP000012073">
    <property type="component" value="Unassembled WGS sequence"/>
</dbReference>
<evidence type="ECO:0000313" key="3">
    <source>
        <dbReference type="Proteomes" id="UP000012073"/>
    </source>
</evidence>
<dbReference type="AlphaFoldDB" id="R7Q4Y1"/>
<accession>R7Q4Y1</accession>
<keyword evidence="1" id="KW-0812">Transmembrane</keyword>
<dbReference type="GeneID" id="17320594"/>
<dbReference type="Gramene" id="CDF33069">
    <property type="protein sequence ID" value="CDF33069"/>
    <property type="gene ID" value="CHC_T00001882001"/>
</dbReference>
<keyword evidence="3" id="KW-1185">Reference proteome</keyword>
<dbReference type="RefSeq" id="XP_005712872.1">
    <property type="nucleotide sequence ID" value="XM_005712815.1"/>
</dbReference>
<dbReference type="KEGG" id="ccp:CHC_T00001882001"/>
<evidence type="ECO:0000256" key="1">
    <source>
        <dbReference type="SAM" id="Phobius"/>
    </source>
</evidence>
<proteinExistence type="predicted"/>
<name>R7Q4Y1_CHOCR</name>
<gene>
    <name evidence="2" type="ORF">CHC_T00001882001</name>
</gene>
<keyword evidence="1" id="KW-0472">Membrane</keyword>
<evidence type="ECO:0000313" key="2">
    <source>
        <dbReference type="EMBL" id="CDF33069.1"/>
    </source>
</evidence>
<reference evidence="3" key="1">
    <citation type="journal article" date="2013" name="Proc. Natl. Acad. Sci. U.S.A.">
        <title>Genome structure and metabolic features in the red seaweed Chondrus crispus shed light on evolution of the Archaeplastida.</title>
        <authorList>
            <person name="Collen J."/>
            <person name="Porcel B."/>
            <person name="Carre W."/>
            <person name="Ball S.G."/>
            <person name="Chaparro C."/>
            <person name="Tonon T."/>
            <person name="Barbeyron T."/>
            <person name="Michel G."/>
            <person name="Noel B."/>
            <person name="Valentin K."/>
            <person name="Elias M."/>
            <person name="Artiguenave F."/>
            <person name="Arun A."/>
            <person name="Aury J.M."/>
            <person name="Barbosa-Neto J.F."/>
            <person name="Bothwell J.H."/>
            <person name="Bouget F.Y."/>
            <person name="Brillet L."/>
            <person name="Cabello-Hurtado F."/>
            <person name="Capella-Gutierrez S."/>
            <person name="Charrier B."/>
            <person name="Cladiere L."/>
            <person name="Cock J.M."/>
            <person name="Coelho S.M."/>
            <person name="Colleoni C."/>
            <person name="Czjzek M."/>
            <person name="Da Silva C."/>
            <person name="Delage L."/>
            <person name="Denoeud F."/>
            <person name="Deschamps P."/>
            <person name="Dittami S.M."/>
            <person name="Gabaldon T."/>
            <person name="Gachon C.M."/>
            <person name="Groisillier A."/>
            <person name="Herve C."/>
            <person name="Jabbari K."/>
            <person name="Katinka M."/>
            <person name="Kloareg B."/>
            <person name="Kowalczyk N."/>
            <person name="Labadie K."/>
            <person name="Leblanc C."/>
            <person name="Lopez P.J."/>
            <person name="McLachlan D.H."/>
            <person name="Meslet-Cladiere L."/>
            <person name="Moustafa A."/>
            <person name="Nehr Z."/>
            <person name="Nyvall Collen P."/>
            <person name="Panaud O."/>
            <person name="Partensky F."/>
            <person name="Poulain J."/>
            <person name="Rensing S.A."/>
            <person name="Rousvoal S."/>
            <person name="Samson G."/>
            <person name="Symeonidi A."/>
            <person name="Weissenbach J."/>
            <person name="Zambounis A."/>
            <person name="Wincker P."/>
            <person name="Boyen C."/>
        </authorList>
    </citation>
    <scope>NUCLEOTIDE SEQUENCE [LARGE SCALE GENOMIC DNA]</scope>
    <source>
        <strain evidence="3">cv. Stackhouse</strain>
    </source>
</reference>
<sequence length="52" mass="5770">MAITVLAASRVARIPKAGVRFMLMVATFSLRTSTLLRLFMSCSAFINVMDEM</sequence>
<dbReference type="EMBL" id="HG001632">
    <property type="protein sequence ID" value="CDF33069.1"/>
    <property type="molecule type" value="Genomic_DNA"/>
</dbReference>
<protein>
    <submittedName>
        <fullName evidence="2">Uncharacterized protein</fullName>
    </submittedName>
</protein>
<keyword evidence="1" id="KW-1133">Transmembrane helix</keyword>
<organism evidence="2 3">
    <name type="scientific">Chondrus crispus</name>
    <name type="common">Carrageen Irish moss</name>
    <name type="synonym">Polymorpha crispa</name>
    <dbReference type="NCBI Taxonomy" id="2769"/>
    <lineage>
        <taxon>Eukaryota</taxon>
        <taxon>Rhodophyta</taxon>
        <taxon>Florideophyceae</taxon>
        <taxon>Rhodymeniophycidae</taxon>
        <taxon>Gigartinales</taxon>
        <taxon>Gigartinaceae</taxon>
        <taxon>Chondrus</taxon>
    </lineage>
</organism>